<protein>
    <submittedName>
        <fullName evidence="1">Unannotated protein</fullName>
    </submittedName>
</protein>
<organism evidence="1">
    <name type="scientific">freshwater metagenome</name>
    <dbReference type="NCBI Taxonomy" id="449393"/>
    <lineage>
        <taxon>unclassified sequences</taxon>
        <taxon>metagenomes</taxon>
        <taxon>ecological metagenomes</taxon>
    </lineage>
</organism>
<evidence type="ECO:0000313" key="1">
    <source>
        <dbReference type="EMBL" id="CAB4560356.1"/>
    </source>
</evidence>
<accession>A0A6J6DAM5</accession>
<proteinExistence type="predicted"/>
<dbReference type="SUPFAM" id="SSF50249">
    <property type="entry name" value="Nucleic acid-binding proteins"/>
    <property type="match status" value="1"/>
</dbReference>
<name>A0A6J6DAM5_9ZZZZ</name>
<dbReference type="AlphaFoldDB" id="A0A6J6DAM5"/>
<sequence length="56" mass="6283">MATLENKVSSVIGDRTAKVLEATFGVKNIGDLMRHYPRRYMVRGELSDISQLNEGD</sequence>
<reference evidence="1" key="1">
    <citation type="submission" date="2020-05" db="EMBL/GenBank/DDBJ databases">
        <authorList>
            <person name="Chiriac C."/>
            <person name="Salcher M."/>
            <person name="Ghai R."/>
            <person name="Kavagutti S V."/>
        </authorList>
    </citation>
    <scope>NUCLEOTIDE SEQUENCE</scope>
</reference>
<dbReference type="EMBL" id="CAEZTK010000004">
    <property type="protein sequence ID" value="CAB4560356.1"/>
    <property type="molecule type" value="Genomic_DNA"/>
</dbReference>
<gene>
    <name evidence="1" type="ORF">UFOPK1643_00122</name>
</gene>
<dbReference type="InterPro" id="IPR012340">
    <property type="entry name" value="NA-bd_OB-fold"/>
</dbReference>